<keyword evidence="1" id="KW-0732">Signal</keyword>
<proteinExistence type="predicted"/>
<organism evidence="2 3">
    <name type="scientific">Colletotrichum liriopes</name>
    <dbReference type="NCBI Taxonomy" id="708192"/>
    <lineage>
        <taxon>Eukaryota</taxon>
        <taxon>Fungi</taxon>
        <taxon>Dikarya</taxon>
        <taxon>Ascomycota</taxon>
        <taxon>Pezizomycotina</taxon>
        <taxon>Sordariomycetes</taxon>
        <taxon>Hypocreomycetidae</taxon>
        <taxon>Glomerellales</taxon>
        <taxon>Glomerellaceae</taxon>
        <taxon>Colletotrichum</taxon>
        <taxon>Colletotrichum spaethianum species complex</taxon>
    </lineage>
</organism>
<protein>
    <submittedName>
        <fullName evidence="2">Uncharacterized protein</fullName>
    </submittedName>
</protein>
<name>A0AA37GPQ7_9PEZI</name>
<sequence>MVNQTLLLTAALATTAYAFTWTKCTNVPRCVQVGQPGPYSGAGFTGFTYNGDTHYWYSHQVDGLYVSPEGYFNPAHDSDIVDVYSNDNKIGITHWQSGGNACCLPDEVGTNIANVEARST</sequence>
<evidence type="ECO:0000313" key="2">
    <source>
        <dbReference type="EMBL" id="GJC84317.1"/>
    </source>
</evidence>
<evidence type="ECO:0000313" key="3">
    <source>
        <dbReference type="Proteomes" id="UP001055172"/>
    </source>
</evidence>
<feature type="signal peptide" evidence="1">
    <location>
        <begin position="1"/>
        <end position="18"/>
    </location>
</feature>
<comment type="caution">
    <text evidence="2">The sequence shown here is derived from an EMBL/GenBank/DDBJ whole genome shotgun (WGS) entry which is preliminary data.</text>
</comment>
<gene>
    <name evidence="2" type="ORF">ColLi_07155</name>
</gene>
<dbReference type="AlphaFoldDB" id="A0AA37GPQ7"/>
<keyword evidence="3" id="KW-1185">Reference proteome</keyword>
<accession>A0AA37GPQ7</accession>
<feature type="chain" id="PRO_5041339854" evidence="1">
    <location>
        <begin position="19"/>
        <end position="120"/>
    </location>
</feature>
<evidence type="ECO:0000256" key="1">
    <source>
        <dbReference type="SAM" id="SignalP"/>
    </source>
</evidence>
<dbReference type="Proteomes" id="UP001055172">
    <property type="component" value="Unassembled WGS sequence"/>
</dbReference>
<dbReference type="EMBL" id="BPPX01000014">
    <property type="protein sequence ID" value="GJC84317.1"/>
    <property type="molecule type" value="Genomic_DNA"/>
</dbReference>
<reference evidence="2 3" key="1">
    <citation type="submission" date="2021-07" db="EMBL/GenBank/DDBJ databases">
        <title>Genome data of Colletotrichum spaethianum.</title>
        <authorList>
            <person name="Utami Y.D."/>
            <person name="Hiruma K."/>
        </authorList>
    </citation>
    <scope>NUCLEOTIDE SEQUENCE [LARGE SCALE GENOMIC DNA]</scope>
    <source>
        <strain evidence="2 3">MAFF 242679</strain>
    </source>
</reference>